<proteinExistence type="predicted"/>
<dbReference type="RefSeq" id="XP_018992659.1">
    <property type="nucleotide sequence ID" value="XM_019138716.1"/>
</dbReference>
<dbReference type="EMBL" id="AWGJ01000007">
    <property type="protein sequence ID" value="ODN77423.1"/>
    <property type="molecule type" value="Genomic_DNA"/>
</dbReference>
<gene>
    <name evidence="1" type="ORF">L202_04603</name>
</gene>
<keyword evidence="2" id="KW-1185">Reference proteome</keyword>
<comment type="caution">
    <text evidence="1">The sequence shown here is derived from an EMBL/GenBank/DDBJ whole genome shotgun (WGS) entry which is preliminary data.</text>
</comment>
<sequence>MLSPSTPDSSQSDPKPCSCPNANLSLPIYDITSLSLLPAELRNLVFDFLTADTCPTHTIALARLSKHHYANLIPRLYKCIVVTDEAIDLGFRDWSWGGASTEQEETSWDL</sequence>
<accession>A0A1E3HM47</accession>
<dbReference type="GeneID" id="30155912"/>
<reference evidence="1 2" key="1">
    <citation type="submission" date="2016-06" db="EMBL/GenBank/DDBJ databases">
        <title>Evolution of pathogenesis and genome organization in the Tremellales.</title>
        <authorList>
            <person name="Cuomo C."/>
            <person name="Litvintseva A."/>
            <person name="Heitman J."/>
            <person name="Chen Y."/>
            <person name="Sun S."/>
            <person name="Springer D."/>
            <person name="Dromer F."/>
            <person name="Young S."/>
            <person name="Zeng Q."/>
            <person name="Chapman S."/>
            <person name="Gujja S."/>
            <person name="Saif S."/>
            <person name="Birren B."/>
        </authorList>
    </citation>
    <scope>NUCLEOTIDE SEQUENCE [LARGE SCALE GENOMIC DNA]</scope>
    <source>
        <strain evidence="1 2">CBS 6039</strain>
    </source>
</reference>
<evidence type="ECO:0000313" key="2">
    <source>
        <dbReference type="Proteomes" id="UP000094065"/>
    </source>
</evidence>
<dbReference type="AlphaFoldDB" id="A0A1E3HM47"/>
<dbReference type="OrthoDB" id="5311116at2759"/>
<dbReference type="Proteomes" id="UP000094065">
    <property type="component" value="Unassembled WGS sequence"/>
</dbReference>
<organism evidence="1 2">
    <name type="scientific">Cryptococcus amylolentus CBS 6039</name>
    <dbReference type="NCBI Taxonomy" id="1295533"/>
    <lineage>
        <taxon>Eukaryota</taxon>
        <taxon>Fungi</taxon>
        <taxon>Dikarya</taxon>
        <taxon>Basidiomycota</taxon>
        <taxon>Agaricomycotina</taxon>
        <taxon>Tremellomycetes</taxon>
        <taxon>Tremellales</taxon>
        <taxon>Cryptococcaceae</taxon>
        <taxon>Cryptococcus</taxon>
    </lineage>
</organism>
<name>A0A1E3HM47_9TREE</name>
<evidence type="ECO:0000313" key="1">
    <source>
        <dbReference type="EMBL" id="ODN77423.1"/>
    </source>
</evidence>
<evidence type="ECO:0008006" key="3">
    <source>
        <dbReference type="Google" id="ProtNLM"/>
    </source>
</evidence>
<protein>
    <recommendedName>
        <fullName evidence="3">F-box domain-containing protein</fullName>
    </recommendedName>
</protein>